<accession>A0AAI9YDC9</accession>
<evidence type="ECO:0000313" key="4">
    <source>
        <dbReference type="EMBL" id="KAK1498429.1"/>
    </source>
</evidence>
<name>A0AAI9YDC9_9PEZI</name>
<dbReference type="GO" id="GO:0008270">
    <property type="term" value="F:zinc ion binding"/>
    <property type="evidence" value="ECO:0007669"/>
    <property type="project" value="InterPro"/>
</dbReference>
<feature type="compositionally biased region" description="Polar residues" evidence="2">
    <location>
        <begin position="106"/>
        <end position="117"/>
    </location>
</feature>
<dbReference type="InterPro" id="IPR036864">
    <property type="entry name" value="Zn2-C6_fun-type_DNA-bd_sf"/>
</dbReference>
<protein>
    <recommendedName>
        <fullName evidence="3">Zn(2)-C6 fungal-type domain-containing protein</fullName>
    </recommendedName>
</protein>
<dbReference type="GO" id="GO:0000976">
    <property type="term" value="F:transcription cis-regulatory region binding"/>
    <property type="evidence" value="ECO:0007669"/>
    <property type="project" value="TreeGrafter"/>
</dbReference>
<dbReference type="PROSITE" id="PS50048">
    <property type="entry name" value="ZN2_CY6_FUNGAL_2"/>
    <property type="match status" value="1"/>
</dbReference>
<dbReference type="SUPFAM" id="SSF57701">
    <property type="entry name" value="Zn2/Cys6 DNA-binding domain"/>
    <property type="match status" value="1"/>
</dbReference>
<reference evidence="4" key="1">
    <citation type="submission" date="2016-11" db="EMBL/GenBank/DDBJ databases">
        <title>The genome sequence of Colletotrichum cuscutae.</title>
        <authorList>
            <person name="Baroncelli R."/>
        </authorList>
    </citation>
    <scope>NUCLEOTIDE SEQUENCE</scope>
    <source>
        <strain evidence="4">IMI 304802</strain>
    </source>
</reference>
<dbReference type="PROSITE" id="PS00463">
    <property type="entry name" value="ZN2_CY6_FUNGAL_1"/>
    <property type="match status" value="1"/>
</dbReference>
<keyword evidence="1" id="KW-0539">Nucleus</keyword>
<proteinExistence type="predicted"/>
<dbReference type="Proteomes" id="UP001239213">
    <property type="component" value="Unassembled WGS sequence"/>
</dbReference>
<feature type="region of interest" description="Disordered" evidence="2">
    <location>
        <begin position="75"/>
        <end position="128"/>
    </location>
</feature>
<keyword evidence="5" id="KW-1185">Reference proteome</keyword>
<gene>
    <name evidence="4" type="ORF">CCUS01_12786</name>
</gene>
<dbReference type="InterPro" id="IPR001138">
    <property type="entry name" value="Zn2Cys6_DnaBD"/>
</dbReference>
<dbReference type="SMART" id="SM00066">
    <property type="entry name" value="GAL4"/>
    <property type="match status" value="1"/>
</dbReference>
<dbReference type="EMBL" id="MPDP01000003">
    <property type="protein sequence ID" value="KAK1498429.1"/>
    <property type="molecule type" value="Genomic_DNA"/>
</dbReference>
<comment type="caution">
    <text evidence="4">The sequence shown here is derived from an EMBL/GenBank/DDBJ whole genome shotgun (WGS) entry which is preliminary data.</text>
</comment>
<dbReference type="Pfam" id="PF00172">
    <property type="entry name" value="Zn_clus"/>
    <property type="match status" value="1"/>
</dbReference>
<dbReference type="AlphaFoldDB" id="A0AAI9YDC9"/>
<dbReference type="PANTHER" id="PTHR37534">
    <property type="entry name" value="TRANSCRIPTIONAL ACTIVATOR PROTEIN UGA3"/>
    <property type="match status" value="1"/>
</dbReference>
<evidence type="ECO:0000256" key="2">
    <source>
        <dbReference type="SAM" id="MobiDB-lite"/>
    </source>
</evidence>
<dbReference type="GO" id="GO:0045944">
    <property type="term" value="P:positive regulation of transcription by RNA polymerase II"/>
    <property type="evidence" value="ECO:0007669"/>
    <property type="project" value="TreeGrafter"/>
</dbReference>
<dbReference type="GO" id="GO:0000981">
    <property type="term" value="F:DNA-binding transcription factor activity, RNA polymerase II-specific"/>
    <property type="evidence" value="ECO:0007669"/>
    <property type="project" value="InterPro"/>
</dbReference>
<dbReference type="CDD" id="cd00067">
    <property type="entry name" value="GAL4"/>
    <property type="match status" value="1"/>
</dbReference>
<evidence type="ECO:0000259" key="3">
    <source>
        <dbReference type="PROSITE" id="PS50048"/>
    </source>
</evidence>
<dbReference type="GO" id="GO:0005634">
    <property type="term" value="C:nucleus"/>
    <property type="evidence" value="ECO:0007669"/>
    <property type="project" value="TreeGrafter"/>
</dbReference>
<feature type="domain" description="Zn(2)-C6 fungal-type" evidence="3">
    <location>
        <begin position="7"/>
        <end position="35"/>
    </location>
</feature>
<organism evidence="4 5">
    <name type="scientific">Colletotrichum cuscutae</name>
    <dbReference type="NCBI Taxonomy" id="1209917"/>
    <lineage>
        <taxon>Eukaryota</taxon>
        <taxon>Fungi</taxon>
        <taxon>Dikarya</taxon>
        <taxon>Ascomycota</taxon>
        <taxon>Pezizomycotina</taxon>
        <taxon>Sordariomycetes</taxon>
        <taxon>Hypocreomycetidae</taxon>
        <taxon>Glomerellales</taxon>
        <taxon>Glomerellaceae</taxon>
        <taxon>Colletotrichum</taxon>
        <taxon>Colletotrichum acutatum species complex</taxon>
    </lineage>
</organism>
<evidence type="ECO:0000313" key="5">
    <source>
        <dbReference type="Proteomes" id="UP001239213"/>
    </source>
</evidence>
<dbReference type="Gene3D" id="4.10.240.10">
    <property type="entry name" value="Zn(2)-C6 fungal-type DNA-binding domain"/>
    <property type="match status" value="1"/>
</dbReference>
<evidence type="ECO:0000256" key="1">
    <source>
        <dbReference type="ARBA" id="ARBA00023242"/>
    </source>
</evidence>
<sequence>MGRSRGGCSNCKRRKRKCDETRPDCRACQRRGIQCEGYNTILKWTNGVASRGRFAGAAIPDLAANKASANSTTFDSYLPNAEDPLHHTGSSSASPGADTPKLSGAAQESDTPGSHSEISYLAPSPGGTNDPKRQLFQKFLNAGMHRLYTTESSGWMKSHFVSMAEKSQAFAIVCGAIQAYLDDGFSVSSMEYVDHALQTFRSELESRHNSFDGSTVSAGLLLCSLCLASSDDENRPGPDSGDLTSFPSREVVMCRLAASVYALYRAVEMPANHHLLVHNGLMYPLVIGGLEVPILNAHPEWKQVFDDVRSSFLRKDSFRLINIVDEVLEEASREGTDTFDIEEAAKARGVEIAVF</sequence>
<dbReference type="PANTHER" id="PTHR37534:SF44">
    <property type="entry name" value="ZN(II)2CYS6 TRANSCRIPTION FACTOR (EUROFUNG)"/>
    <property type="match status" value="1"/>
</dbReference>